<organism evidence="2 3">
    <name type="scientific">Thiothrix winogradskyi</name>
    <dbReference type="NCBI Taxonomy" id="96472"/>
    <lineage>
        <taxon>Bacteria</taxon>
        <taxon>Pseudomonadati</taxon>
        <taxon>Pseudomonadota</taxon>
        <taxon>Gammaproteobacteria</taxon>
        <taxon>Thiotrichales</taxon>
        <taxon>Thiotrichaceae</taxon>
        <taxon>Thiothrix</taxon>
    </lineage>
</organism>
<dbReference type="EMBL" id="CP091244">
    <property type="protein sequence ID" value="UJS24745.1"/>
    <property type="molecule type" value="Genomic_DNA"/>
</dbReference>
<evidence type="ECO:0000256" key="1">
    <source>
        <dbReference type="SAM" id="MobiDB-lite"/>
    </source>
</evidence>
<reference evidence="2" key="1">
    <citation type="journal article" date="2022" name="Microorganisms">
        <title>Two New Species of Filamentous Sulfur Bacteria of the Genus Thiothrix, Thiothrix winogradskyi sp. nov. and 'Candidatus Thiothrix sulfatifontis' sp. nov.</title>
        <authorList>
            <person name="Ravin N.V."/>
            <person name="Rossetti S."/>
            <person name="Beletsky A.V."/>
            <person name="Kadnikov V.V."/>
            <person name="Rudenko T.S."/>
            <person name="Smolyakov D.D."/>
            <person name="Moskvitina M.I."/>
            <person name="Gureeva M.V."/>
            <person name="Mardanov A.V."/>
            <person name="Grabovich M.Y."/>
        </authorList>
    </citation>
    <scope>NUCLEOTIDE SEQUENCE</scope>
    <source>
        <strain evidence="2">CT3</strain>
    </source>
</reference>
<feature type="region of interest" description="Disordered" evidence="1">
    <location>
        <begin position="146"/>
        <end position="168"/>
    </location>
</feature>
<evidence type="ECO:0008006" key="4">
    <source>
        <dbReference type="Google" id="ProtNLM"/>
    </source>
</evidence>
<sequence length="168" mass="18082">MEKHSPLSLAQILSHLASVLGYKQTGTFYIATDNNTSCRFAINAGKLTHCTHRRDQGQAAVLSLLEVTGGSCSFSENQLIPFRASAAVDHQACLALLSIQPISPPRQEAMPQVSASIEQSAVPPQVANQFYRGSMPVIAPEPVPLEARKVESPPEKPAVNNRFYRGGG</sequence>
<proteinExistence type="predicted"/>
<evidence type="ECO:0000313" key="3">
    <source>
        <dbReference type="Proteomes" id="UP001054801"/>
    </source>
</evidence>
<accession>A0ABY3T082</accession>
<protein>
    <recommendedName>
        <fullName evidence="4">DUF4388 domain-containing protein</fullName>
    </recommendedName>
</protein>
<gene>
    <name evidence="2" type="ORF">L2Y54_01545</name>
</gene>
<dbReference type="RefSeq" id="WP_236499431.1">
    <property type="nucleotide sequence ID" value="NZ_CP091244.1"/>
</dbReference>
<name>A0ABY3T082_9GAMM</name>
<keyword evidence="3" id="KW-1185">Reference proteome</keyword>
<evidence type="ECO:0000313" key="2">
    <source>
        <dbReference type="EMBL" id="UJS24745.1"/>
    </source>
</evidence>
<dbReference type="Proteomes" id="UP001054801">
    <property type="component" value="Chromosome"/>
</dbReference>